<dbReference type="NCBIfam" id="TIGR00229">
    <property type="entry name" value="sensory_box"/>
    <property type="match status" value="1"/>
</dbReference>
<feature type="transmembrane region" description="Helical" evidence="19">
    <location>
        <begin position="37"/>
        <end position="60"/>
    </location>
</feature>
<evidence type="ECO:0000313" key="26">
    <source>
        <dbReference type="Proteomes" id="UP000676194"/>
    </source>
</evidence>
<evidence type="ECO:0000256" key="17">
    <source>
        <dbReference type="PROSITE-ProRule" id="PRU00169"/>
    </source>
</evidence>
<dbReference type="SMART" id="SM00448">
    <property type="entry name" value="REC"/>
    <property type="match status" value="1"/>
</dbReference>
<gene>
    <name evidence="25" type="ORF">KIH39_13290</name>
</gene>
<feature type="modified residue" description="Phosphohistidine" evidence="16">
    <location>
        <position position="841"/>
    </location>
</feature>
<evidence type="ECO:0000256" key="16">
    <source>
        <dbReference type="PROSITE-ProRule" id="PRU00110"/>
    </source>
</evidence>
<feature type="domain" description="PAC" evidence="23">
    <location>
        <begin position="321"/>
        <end position="373"/>
    </location>
</feature>
<evidence type="ECO:0000313" key="25">
    <source>
        <dbReference type="EMBL" id="QVL29846.1"/>
    </source>
</evidence>
<dbReference type="PROSITE" id="PS50109">
    <property type="entry name" value="HIS_KIN"/>
    <property type="match status" value="1"/>
</dbReference>
<feature type="domain" description="HPt" evidence="24">
    <location>
        <begin position="802"/>
        <end position="895"/>
    </location>
</feature>
<dbReference type="InterPro" id="IPR013655">
    <property type="entry name" value="PAS_fold_3"/>
</dbReference>
<dbReference type="Pfam" id="PF00512">
    <property type="entry name" value="HisKA"/>
    <property type="match status" value="1"/>
</dbReference>
<dbReference type="InterPro" id="IPR004358">
    <property type="entry name" value="Sig_transdc_His_kin-like_C"/>
</dbReference>
<evidence type="ECO:0000256" key="7">
    <source>
        <dbReference type="ARBA" id="ARBA00022692"/>
    </source>
</evidence>
<dbReference type="InterPro" id="IPR005467">
    <property type="entry name" value="His_kinase_dom"/>
</dbReference>
<keyword evidence="8" id="KW-0547">Nucleotide-binding</keyword>
<feature type="domain" description="Response regulatory" evidence="21">
    <location>
        <begin position="649"/>
        <end position="767"/>
    </location>
</feature>
<dbReference type="InterPro" id="IPR011006">
    <property type="entry name" value="CheY-like_superfamily"/>
</dbReference>
<evidence type="ECO:0000259" key="20">
    <source>
        <dbReference type="PROSITE" id="PS50109"/>
    </source>
</evidence>
<evidence type="ECO:0000256" key="13">
    <source>
        <dbReference type="ARBA" id="ARBA00023136"/>
    </source>
</evidence>
<keyword evidence="18" id="KW-0175">Coiled coil</keyword>
<dbReference type="Pfam" id="PF00072">
    <property type="entry name" value="Response_reg"/>
    <property type="match status" value="1"/>
</dbReference>
<keyword evidence="6" id="KW-0808">Transferase</keyword>
<dbReference type="Gene3D" id="1.10.287.130">
    <property type="match status" value="1"/>
</dbReference>
<organism evidence="25 26">
    <name type="scientific">Telmatocola sphagniphila</name>
    <dbReference type="NCBI Taxonomy" id="1123043"/>
    <lineage>
        <taxon>Bacteria</taxon>
        <taxon>Pseudomonadati</taxon>
        <taxon>Planctomycetota</taxon>
        <taxon>Planctomycetia</taxon>
        <taxon>Gemmatales</taxon>
        <taxon>Gemmataceae</taxon>
    </lineage>
</organism>
<dbReference type="GO" id="GO:0005886">
    <property type="term" value="C:plasma membrane"/>
    <property type="evidence" value="ECO:0007669"/>
    <property type="project" value="UniProtKB-SubCell"/>
</dbReference>
<dbReference type="CDD" id="cd00082">
    <property type="entry name" value="HisKA"/>
    <property type="match status" value="1"/>
</dbReference>
<dbReference type="InterPro" id="IPR036641">
    <property type="entry name" value="HPT_dom_sf"/>
</dbReference>
<evidence type="ECO:0000256" key="5">
    <source>
        <dbReference type="ARBA" id="ARBA00022553"/>
    </source>
</evidence>
<feature type="domain" description="PAS" evidence="22">
    <location>
        <begin position="247"/>
        <end position="317"/>
    </location>
</feature>
<dbReference type="PROSITE" id="PS50894">
    <property type="entry name" value="HPT"/>
    <property type="match status" value="1"/>
</dbReference>
<reference evidence="25" key="1">
    <citation type="submission" date="2021-05" db="EMBL/GenBank/DDBJ databases">
        <title>Complete genome sequence of the cellulolytic planctomycete Telmatocola sphagniphila SP2T and characterization of the first cellulase from planctomycetes.</title>
        <authorList>
            <person name="Rakitin A.L."/>
            <person name="Beletsky A.V."/>
            <person name="Naumoff D.G."/>
            <person name="Kulichevskaya I.S."/>
            <person name="Mardanov A.V."/>
            <person name="Ravin N.V."/>
            <person name="Dedysh S.N."/>
        </authorList>
    </citation>
    <scope>NUCLEOTIDE SEQUENCE</scope>
    <source>
        <strain evidence="25">SP2T</strain>
    </source>
</reference>
<dbReference type="PANTHER" id="PTHR45339">
    <property type="entry name" value="HYBRID SIGNAL TRANSDUCTION HISTIDINE KINASE J"/>
    <property type="match status" value="1"/>
</dbReference>
<keyword evidence="7 19" id="KW-0812">Transmembrane</keyword>
<feature type="coiled-coil region" evidence="18">
    <location>
        <begin position="364"/>
        <end position="391"/>
    </location>
</feature>
<dbReference type="PROSITE" id="PS50110">
    <property type="entry name" value="RESPONSE_REGULATORY"/>
    <property type="match status" value="1"/>
</dbReference>
<dbReference type="InterPro" id="IPR036890">
    <property type="entry name" value="HATPase_C_sf"/>
</dbReference>
<evidence type="ECO:0000259" key="24">
    <source>
        <dbReference type="PROSITE" id="PS50894"/>
    </source>
</evidence>
<dbReference type="SMART" id="SM00388">
    <property type="entry name" value="HisKA"/>
    <property type="match status" value="1"/>
</dbReference>
<dbReference type="Proteomes" id="UP000676194">
    <property type="component" value="Chromosome"/>
</dbReference>
<keyword evidence="5 17" id="KW-0597">Phosphoprotein</keyword>
<dbReference type="Pfam" id="PF01627">
    <property type="entry name" value="Hpt"/>
    <property type="match status" value="1"/>
</dbReference>
<keyword evidence="11 19" id="KW-1133">Transmembrane helix</keyword>
<dbReference type="InterPro" id="IPR000700">
    <property type="entry name" value="PAS-assoc_C"/>
</dbReference>
<evidence type="ECO:0000256" key="15">
    <source>
        <dbReference type="ARBA" id="ARBA00068150"/>
    </source>
</evidence>
<dbReference type="Gene3D" id="3.40.50.2300">
    <property type="match status" value="1"/>
</dbReference>
<dbReference type="Gene3D" id="3.30.450.20">
    <property type="entry name" value="PAS domain"/>
    <property type="match status" value="1"/>
</dbReference>
<dbReference type="Gene3D" id="3.30.565.10">
    <property type="entry name" value="Histidine kinase-like ATPase, C-terminal domain"/>
    <property type="match status" value="1"/>
</dbReference>
<evidence type="ECO:0000259" key="22">
    <source>
        <dbReference type="PROSITE" id="PS50112"/>
    </source>
</evidence>
<evidence type="ECO:0000256" key="10">
    <source>
        <dbReference type="ARBA" id="ARBA00022840"/>
    </source>
</evidence>
<dbReference type="PANTHER" id="PTHR45339:SF1">
    <property type="entry name" value="HYBRID SIGNAL TRANSDUCTION HISTIDINE KINASE J"/>
    <property type="match status" value="1"/>
</dbReference>
<dbReference type="CDD" id="cd16922">
    <property type="entry name" value="HATPase_EvgS-ArcB-TorS-like"/>
    <property type="match status" value="1"/>
</dbReference>
<evidence type="ECO:0000259" key="23">
    <source>
        <dbReference type="PROSITE" id="PS50113"/>
    </source>
</evidence>
<feature type="domain" description="Histidine kinase" evidence="20">
    <location>
        <begin position="391"/>
        <end position="612"/>
    </location>
</feature>
<evidence type="ECO:0000256" key="1">
    <source>
        <dbReference type="ARBA" id="ARBA00000085"/>
    </source>
</evidence>
<dbReference type="Pfam" id="PF02518">
    <property type="entry name" value="HATPase_c"/>
    <property type="match status" value="1"/>
</dbReference>
<keyword evidence="26" id="KW-1185">Reference proteome</keyword>
<dbReference type="PRINTS" id="PR00344">
    <property type="entry name" value="BCTRLSENSOR"/>
</dbReference>
<evidence type="ECO:0000256" key="19">
    <source>
        <dbReference type="SAM" id="Phobius"/>
    </source>
</evidence>
<protein>
    <recommendedName>
        <fullName evidence="15">Sensory/regulatory protein RpfC</fullName>
        <ecNumber evidence="3">2.7.13.3</ecNumber>
    </recommendedName>
</protein>
<evidence type="ECO:0000256" key="12">
    <source>
        <dbReference type="ARBA" id="ARBA00023012"/>
    </source>
</evidence>
<dbReference type="SUPFAM" id="SSF55874">
    <property type="entry name" value="ATPase domain of HSP90 chaperone/DNA topoisomerase II/histidine kinase"/>
    <property type="match status" value="1"/>
</dbReference>
<accession>A0A8E6EW80</accession>
<dbReference type="SMART" id="SM00091">
    <property type="entry name" value="PAS"/>
    <property type="match status" value="1"/>
</dbReference>
<dbReference type="PROSITE" id="PS50112">
    <property type="entry name" value="PAS"/>
    <property type="match status" value="1"/>
</dbReference>
<proteinExistence type="predicted"/>
<comment type="catalytic activity">
    <reaction evidence="1">
        <text>ATP + protein L-histidine = ADP + protein N-phospho-L-histidine.</text>
        <dbReference type="EC" id="2.7.13.3"/>
    </reaction>
</comment>
<evidence type="ECO:0000256" key="6">
    <source>
        <dbReference type="ARBA" id="ARBA00022679"/>
    </source>
</evidence>
<dbReference type="InterPro" id="IPR008207">
    <property type="entry name" value="Sig_transdc_His_kin_Hpt_dom"/>
</dbReference>
<comment type="subcellular location">
    <subcellularLocation>
        <location evidence="2">Cell membrane</location>
        <topology evidence="2">Multi-pass membrane protein</topology>
    </subcellularLocation>
</comment>
<dbReference type="SMART" id="SM00086">
    <property type="entry name" value="PAC"/>
    <property type="match status" value="1"/>
</dbReference>
<evidence type="ECO:0000256" key="4">
    <source>
        <dbReference type="ARBA" id="ARBA00022475"/>
    </source>
</evidence>
<evidence type="ECO:0000256" key="9">
    <source>
        <dbReference type="ARBA" id="ARBA00022777"/>
    </source>
</evidence>
<dbReference type="SUPFAM" id="SSF47384">
    <property type="entry name" value="Homodimeric domain of signal transducing histidine kinase"/>
    <property type="match status" value="1"/>
</dbReference>
<dbReference type="EC" id="2.7.13.3" evidence="3"/>
<dbReference type="CDD" id="cd17546">
    <property type="entry name" value="REC_hyHK_CKI1_RcsC-like"/>
    <property type="match status" value="1"/>
</dbReference>
<dbReference type="SUPFAM" id="SSF55785">
    <property type="entry name" value="PYP-like sensor domain (PAS domain)"/>
    <property type="match status" value="1"/>
</dbReference>
<evidence type="ECO:0000256" key="3">
    <source>
        <dbReference type="ARBA" id="ARBA00012438"/>
    </source>
</evidence>
<dbReference type="InterPro" id="IPR003661">
    <property type="entry name" value="HisK_dim/P_dom"/>
</dbReference>
<dbReference type="RefSeq" id="WP_213493728.1">
    <property type="nucleotide sequence ID" value="NZ_CP074694.1"/>
</dbReference>
<dbReference type="SUPFAM" id="SSF47226">
    <property type="entry name" value="Histidine-containing phosphotransfer domain, HPT domain"/>
    <property type="match status" value="1"/>
</dbReference>
<evidence type="ECO:0000256" key="2">
    <source>
        <dbReference type="ARBA" id="ARBA00004651"/>
    </source>
</evidence>
<dbReference type="AlphaFoldDB" id="A0A8E6EW80"/>
<feature type="transmembrane region" description="Helical" evidence="19">
    <location>
        <begin position="72"/>
        <end position="91"/>
    </location>
</feature>
<keyword evidence="12" id="KW-0902">Two-component regulatory system</keyword>
<comment type="subunit">
    <text evidence="14">At low DSF concentrations, interacts with RpfF.</text>
</comment>
<name>A0A8E6EW80_9BACT</name>
<dbReference type="FunFam" id="1.10.287.130:FF:000002">
    <property type="entry name" value="Two-component osmosensing histidine kinase"/>
    <property type="match status" value="1"/>
</dbReference>
<dbReference type="GO" id="GO:0005524">
    <property type="term" value="F:ATP binding"/>
    <property type="evidence" value="ECO:0007669"/>
    <property type="project" value="UniProtKB-KW"/>
</dbReference>
<dbReference type="GO" id="GO:0000155">
    <property type="term" value="F:phosphorelay sensor kinase activity"/>
    <property type="evidence" value="ECO:0007669"/>
    <property type="project" value="InterPro"/>
</dbReference>
<feature type="modified residue" description="4-aspartylphosphate" evidence="17">
    <location>
        <position position="698"/>
    </location>
</feature>
<keyword evidence="4" id="KW-1003">Cell membrane</keyword>
<dbReference type="Pfam" id="PF08447">
    <property type="entry name" value="PAS_3"/>
    <property type="match status" value="1"/>
</dbReference>
<dbReference type="PROSITE" id="PS50113">
    <property type="entry name" value="PAC"/>
    <property type="match status" value="1"/>
</dbReference>
<dbReference type="InterPro" id="IPR003594">
    <property type="entry name" value="HATPase_dom"/>
</dbReference>
<dbReference type="InterPro" id="IPR035965">
    <property type="entry name" value="PAS-like_dom_sf"/>
</dbReference>
<keyword evidence="10" id="KW-0067">ATP-binding</keyword>
<evidence type="ECO:0000256" key="8">
    <source>
        <dbReference type="ARBA" id="ARBA00022741"/>
    </source>
</evidence>
<dbReference type="EMBL" id="CP074694">
    <property type="protein sequence ID" value="QVL29846.1"/>
    <property type="molecule type" value="Genomic_DNA"/>
</dbReference>
<evidence type="ECO:0000256" key="18">
    <source>
        <dbReference type="SAM" id="Coils"/>
    </source>
</evidence>
<feature type="coiled-coil region" evidence="18">
    <location>
        <begin position="871"/>
        <end position="898"/>
    </location>
</feature>
<dbReference type="InterPro" id="IPR001789">
    <property type="entry name" value="Sig_transdc_resp-reg_receiver"/>
</dbReference>
<evidence type="ECO:0000256" key="11">
    <source>
        <dbReference type="ARBA" id="ARBA00022989"/>
    </source>
</evidence>
<dbReference type="KEGG" id="tsph:KIH39_13290"/>
<evidence type="ECO:0000256" key="14">
    <source>
        <dbReference type="ARBA" id="ARBA00064003"/>
    </source>
</evidence>
<dbReference type="SMART" id="SM00387">
    <property type="entry name" value="HATPase_c"/>
    <property type="match status" value="1"/>
</dbReference>
<dbReference type="CDD" id="cd00130">
    <property type="entry name" value="PAS"/>
    <property type="match status" value="1"/>
</dbReference>
<dbReference type="SUPFAM" id="SSF52172">
    <property type="entry name" value="CheY-like"/>
    <property type="match status" value="1"/>
</dbReference>
<dbReference type="FunFam" id="3.30.565.10:FF:000010">
    <property type="entry name" value="Sensor histidine kinase RcsC"/>
    <property type="match status" value="1"/>
</dbReference>
<sequence>MTHPEIQQSESYDEVARRANRLYIEQEQVNLRRTDRWFAYFLALEWFICIVTSIWISPYTWKGAASEVHSHVWAALFLGGMIVIFPMLLALCSPGGVITRHCMGIAQMMMSCLLIHLTGGRLETHFHIFGSLAFLAFYRDWRVIISASLVVALDHYIRGTYWPLSVFGDANPSQWRWLEHTGWILFEDLFLIPACILGAQRMRAMAERQAQLETAGEWIEQTVQQRTAQLMRQTDALRQTTEKLRESEERFRGGFDFAAVGMALVSLNGKFLDVNSALCAILGYSEAQMLAMNFQMITHADDLAEDLEFVQKVLMGEIPTYQMEKRFIHKQGHFIWVQLNSSLIRDEDRRPQYFINQFQDITLRKLAAEEMQKARQAAEAANQAKSEFLANMSHEIRTPMNGILGMTELALDSDLTREQRDYLLTVKSSADALLRLIDDILDFSKIEAGKLDLDCIAFSLRHNIHDTLKVMKVRADTKGLVLQGEISEDVPDNLLGDPLRFRQIITNLVGNAIKFTEKGRVVVHVTLKAMTETDVCLAVSVEDTGIGISEDKLPLIFEAFTQADSSTTRRFGGTGLGLAISAQLVELLAGELKVKSEVGKGSTFFFDVHFELSDSIERRGSTYYRNGKSTRVRPDSKAIASLSSKSGRRILLADDNEVNQMLALRLLEKRGHKVHVTNNGREALQVYTRHKFDLVLMDVQMPEMDGFAATAKIREWDKDKNGRVPILALTAHAMKGDKERCLQAGMDGYISKPLRVKEFFETLDRFLPEIPEIEAEETTLEGASTATAIFDPVRLLERVEGDRELLEKMVLSFIKQSGKLLPELEKACLVRDADSLERKAHKLKGSMAGFSAGLATELASRLEIMGRNANFSEASETYKVLEAEVARLETALKEFVEGGTPCVS</sequence>
<keyword evidence="13 19" id="KW-0472">Membrane</keyword>
<dbReference type="InterPro" id="IPR000014">
    <property type="entry name" value="PAS"/>
</dbReference>
<dbReference type="Gene3D" id="1.20.120.160">
    <property type="entry name" value="HPT domain"/>
    <property type="match status" value="1"/>
</dbReference>
<evidence type="ECO:0000259" key="21">
    <source>
        <dbReference type="PROSITE" id="PS50110"/>
    </source>
</evidence>
<dbReference type="InterPro" id="IPR036097">
    <property type="entry name" value="HisK_dim/P_sf"/>
</dbReference>
<dbReference type="InterPro" id="IPR001610">
    <property type="entry name" value="PAC"/>
</dbReference>
<keyword evidence="9" id="KW-0418">Kinase</keyword>